<dbReference type="InterPro" id="IPR040051">
    <property type="entry name" value="SECISBP2"/>
</dbReference>
<sequence>MNNATLLSNRSKNMALSPIAKDFNPSLITKTVQKSSKDEAKQNKNHDPGSSSSVQKLSETFAAIVVDNPSIQSTFPTTNRGDQPATPLTNVWMSSRTTSRRPKAGQSMVADLQSLIIETALAKRAARRQPQNGLNRASKHDCFAVMGNGPLKGKKKKIVRPSDSNKKLSKLKKSVIDFRDAQGNPAYEIGETTSPTKNAVEACKDERRAYERLRQAADGETLIEIEKLTTDMLTGLKTFQDQQFQRNEIKARVRQRMYFGLREAFKYVISSKIRMLLLARDLEPGPGSAGLDQLVNDLLDKAQANCVPVVCALTRKKLQRLTHKPSKVACVAIVDPSGKEQQFERLKELTTYTSPFTTFEAQRQTNFGDEQTFSEEMLKTWTSTTRQGRFEFPVDKLF</sequence>
<dbReference type="KEGG" id="vde:111242958"/>
<feature type="compositionally biased region" description="Polar residues" evidence="1">
    <location>
        <begin position="72"/>
        <end position="97"/>
    </location>
</feature>
<dbReference type="GO" id="GO:0003730">
    <property type="term" value="F:mRNA 3'-UTR binding"/>
    <property type="evidence" value="ECO:0007669"/>
    <property type="project" value="TreeGrafter"/>
</dbReference>
<feature type="compositionally biased region" description="Basic and acidic residues" evidence="1">
    <location>
        <begin position="35"/>
        <end position="47"/>
    </location>
</feature>
<accession>A0A7M7J3V7</accession>
<feature type="region of interest" description="Disordered" evidence="1">
    <location>
        <begin position="72"/>
        <end position="107"/>
    </location>
</feature>
<organism evidence="2 3">
    <name type="scientific">Varroa destructor</name>
    <name type="common">Honeybee mite</name>
    <dbReference type="NCBI Taxonomy" id="109461"/>
    <lineage>
        <taxon>Eukaryota</taxon>
        <taxon>Metazoa</taxon>
        <taxon>Ecdysozoa</taxon>
        <taxon>Arthropoda</taxon>
        <taxon>Chelicerata</taxon>
        <taxon>Arachnida</taxon>
        <taxon>Acari</taxon>
        <taxon>Parasitiformes</taxon>
        <taxon>Mesostigmata</taxon>
        <taxon>Gamasina</taxon>
        <taxon>Dermanyssoidea</taxon>
        <taxon>Varroidae</taxon>
        <taxon>Varroa</taxon>
    </lineage>
</organism>
<dbReference type="AlphaFoldDB" id="A0A7M7J3V7"/>
<dbReference type="CTD" id="38934"/>
<dbReference type="GO" id="GO:0043021">
    <property type="term" value="F:ribonucleoprotein complex binding"/>
    <property type="evidence" value="ECO:0007669"/>
    <property type="project" value="TreeGrafter"/>
</dbReference>
<dbReference type="EnsemblMetazoa" id="XM_022787922">
    <property type="protein sequence ID" value="XP_022643657"/>
    <property type="gene ID" value="LOC111242958"/>
</dbReference>
<dbReference type="GeneID" id="111242958"/>
<dbReference type="GO" id="GO:0035368">
    <property type="term" value="F:selenocysteine insertion sequence binding"/>
    <property type="evidence" value="ECO:0007669"/>
    <property type="project" value="InterPro"/>
</dbReference>
<dbReference type="PANTHER" id="PTHR13284:SF4">
    <property type="entry name" value="C2H2-TYPE DOMAIN-CONTAINING PROTEIN"/>
    <property type="match status" value="1"/>
</dbReference>
<dbReference type="Proteomes" id="UP000594260">
    <property type="component" value="Unplaced"/>
</dbReference>
<name>A0A7M7J3V7_VARDE</name>
<reference evidence="2" key="1">
    <citation type="submission" date="2021-01" db="UniProtKB">
        <authorList>
            <consortium name="EnsemblMetazoa"/>
        </authorList>
    </citation>
    <scope>IDENTIFICATION</scope>
</reference>
<dbReference type="GO" id="GO:0005739">
    <property type="term" value="C:mitochondrion"/>
    <property type="evidence" value="ECO:0007669"/>
    <property type="project" value="TreeGrafter"/>
</dbReference>
<evidence type="ECO:0008006" key="4">
    <source>
        <dbReference type="Google" id="ProtNLM"/>
    </source>
</evidence>
<dbReference type="SUPFAM" id="SSF55315">
    <property type="entry name" value="L30e-like"/>
    <property type="match status" value="1"/>
</dbReference>
<evidence type="ECO:0000256" key="1">
    <source>
        <dbReference type="SAM" id="MobiDB-lite"/>
    </source>
</evidence>
<dbReference type="GO" id="GO:1990904">
    <property type="term" value="C:ribonucleoprotein complex"/>
    <property type="evidence" value="ECO:0007669"/>
    <property type="project" value="TreeGrafter"/>
</dbReference>
<dbReference type="RefSeq" id="XP_022643657.1">
    <property type="nucleotide sequence ID" value="XM_022787922.1"/>
</dbReference>
<dbReference type="Gene3D" id="3.30.1330.30">
    <property type="match status" value="1"/>
</dbReference>
<keyword evidence="3" id="KW-1185">Reference proteome</keyword>
<dbReference type="OrthoDB" id="6516823at2759"/>
<feature type="region of interest" description="Disordered" evidence="1">
    <location>
        <begin position="31"/>
        <end position="54"/>
    </location>
</feature>
<proteinExistence type="predicted"/>
<dbReference type="PANTHER" id="PTHR13284">
    <property type="entry name" value="GH01354P"/>
    <property type="match status" value="1"/>
</dbReference>
<evidence type="ECO:0000313" key="3">
    <source>
        <dbReference type="Proteomes" id="UP000594260"/>
    </source>
</evidence>
<dbReference type="InterPro" id="IPR029064">
    <property type="entry name" value="Ribosomal_eL30-like_sf"/>
</dbReference>
<evidence type="ECO:0000313" key="2">
    <source>
        <dbReference type="EnsemblMetazoa" id="XP_022643657"/>
    </source>
</evidence>
<dbReference type="InParanoid" id="A0A7M7J3V7"/>
<protein>
    <recommendedName>
        <fullName evidence="4">Ribosomal protein L7Ae/L30e/S12e/Gadd45 domain-containing protein</fullName>
    </recommendedName>
</protein>